<evidence type="ECO:0000313" key="12">
    <source>
        <dbReference type="Proteomes" id="UP000199708"/>
    </source>
</evidence>
<feature type="domain" description="Glutamate--cysteine ligase" evidence="10">
    <location>
        <begin position="14"/>
        <end position="259"/>
    </location>
</feature>
<keyword evidence="3 8" id="KW-0436">Ligase</keyword>
<accession>A0A1G7SF92</accession>
<dbReference type="InterPro" id="IPR007370">
    <property type="entry name" value="Glu_cys_ligase"/>
</dbReference>
<sequence length="382" mass="44671">MNNFIQFSLSDLPFLWDSTVGIERETIRINSTGFVAVSDHPKDWGNRSFHPYLQTDFSESQLELITPPFTCNQKVIDWLAGLHQIVQSELSASDRLETLWPYSMPPLLSNINQIQSAQLDNQDDYNYRKYLISFYGKKVQLLSGIHYNFQINNQLLMNKIQQEDLHPILTRNNVYMDLTRKYLYYRWVLTYLLGATPFYAEDYETLLYGKPHKQAMKSVRQSRYGYRNSQAVSVSYTNLEQYITDIEQLISQDLLHFEKELYRDVRMRGAKPNRKMLSSGISYLEFRNFDLNPFQPFGISLEDLNFIKVWILALLVHPQKISEKEIDLANERNQSTAESNPLDPLVAKELFTDFSQTLISVAEHLDSTFFSDAYLSQLVLKN</sequence>
<keyword evidence="5" id="KW-0547">Nucleotide-binding</keyword>
<dbReference type="InterPro" id="IPR006334">
    <property type="entry name" value="Glut_cys_ligase"/>
</dbReference>
<name>A0A1G7SF92_9LACT</name>
<evidence type="ECO:0000256" key="6">
    <source>
        <dbReference type="ARBA" id="ARBA00022840"/>
    </source>
</evidence>
<dbReference type="GO" id="GO:0006750">
    <property type="term" value="P:glutathione biosynthetic process"/>
    <property type="evidence" value="ECO:0007669"/>
    <property type="project" value="UniProtKB-UniPathway"/>
</dbReference>
<keyword evidence="4 8" id="KW-0317">Glutathione biosynthesis</keyword>
<dbReference type="Pfam" id="PF04262">
    <property type="entry name" value="Glu_cys_ligase"/>
    <property type="match status" value="1"/>
</dbReference>
<dbReference type="RefSeq" id="WP_245694816.1">
    <property type="nucleotide sequence ID" value="NZ_FNCK01000004.1"/>
</dbReference>
<reference evidence="11 12" key="1">
    <citation type="submission" date="2016-10" db="EMBL/GenBank/DDBJ databases">
        <authorList>
            <person name="de Groot N.N."/>
        </authorList>
    </citation>
    <scope>NUCLEOTIDE SEQUENCE [LARGE SCALE GENOMIC DNA]</scope>
    <source>
        <strain evidence="11 12">ATCC BAA-466</strain>
    </source>
</reference>
<dbReference type="PANTHER" id="PTHR38761:SF1">
    <property type="entry name" value="GLUTAMATE--CYSTEINE LIGASE"/>
    <property type="match status" value="1"/>
</dbReference>
<evidence type="ECO:0000256" key="2">
    <source>
        <dbReference type="ARBA" id="ARBA00012220"/>
    </source>
</evidence>
<dbReference type="UniPathway" id="UPA00142">
    <property type="reaction ID" value="UER00209"/>
</dbReference>
<dbReference type="AlphaFoldDB" id="A0A1G7SF92"/>
<gene>
    <name evidence="11" type="ORF">SAMN05421791_1042</name>
</gene>
<comment type="similarity">
    <text evidence="8">Belongs to the glutamate--cysteine ligase type 1 family.</text>
</comment>
<comment type="pathway">
    <text evidence="1 9">Sulfur metabolism; glutathione biosynthesis; glutathione from L-cysteine and L-glutamate: step 1/2.</text>
</comment>
<evidence type="ECO:0000256" key="8">
    <source>
        <dbReference type="RuleBase" id="RU003544"/>
    </source>
</evidence>
<dbReference type="GO" id="GO:0046872">
    <property type="term" value="F:metal ion binding"/>
    <property type="evidence" value="ECO:0007669"/>
    <property type="project" value="TreeGrafter"/>
</dbReference>
<dbReference type="PANTHER" id="PTHR38761">
    <property type="entry name" value="GLUTAMATE--CYSTEINE LIGASE"/>
    <property type="match status" value="1"/>
</dbReference>
<organism evidence="11 12">
    <name type="scientific">Facklamia miroungae</name>
    <dbReference type="NCBI Taxonomy" id="120956"/>
    <lineage>
        <taxon>Bacteria</taxon>
        <taxon>Bacillati</taxon>
        <taxon>Bacillota</taxon>
        <taxon>Bacilli</taxon>
        <taxon>Lactobacillales</taxon>
        <taxon>Aerococcaceae</taxon>
        <taxon>Facklamia</taxon>
    </lineage>
</organism>
<dbReference type="Proteomes" id="UP000199708">
    <property type="component" value="Unassembled WGS sequence"/>
</dbReference>
<comment type="catalytic activity">
    <reaction evidence="7 9">
        <text>L-cysteine + L-glutamate + ATP = gamma-L-glutamyl-L-cysteine + ADP + phosphate + H(+)</text>
        <dbReference type="Rhea" id="RHEA:13285"/>
        <dbReference type="ChEBI" id="CHEBI:15378"/>
        <dbReference type="ChEBI" id="CHEBI:29985"/>
        <dbReference type="ChEBI" id="CHEBI:30616"/>
        <dbReference type="ChEBI" id="CHEBI:35235"/>
        <dbReference type="ChEBI" id="CHEBI:43474"/>
        <dbReference type="ChEBI" id="CHEBI:58173"/>
        <dbReference type="ChEBI" id="CHEBI:456216"/>
        <dbReference type="EC" id="6.3.2.2"/>
    </reaction>
</comment>
<evidence type="ECO:0000256" key="5">
    <source>
        <dbReference type="ARBA" id="ARBA00022741"/>
    </source>
</evidence>
<dbReference type="STRING" id="120956.SAMN05421791_1042"/>
<evidence type="ECO:0000259" key="10">
    <source>
        <dbReference type="Pfam" id="PF04262"/>
    </source>
</evidence>
<keyword evidence="12" id="KW-1185">Reference proteome</keyword>
<proteinExistence type="inferred from homology"/>
<dbReference type="GO" id="GO:0005524">
    <property type="term" value="F:ATP binding"/>
    <property type="evidence" value="ECO:0007669"/>
    <property type="project" value="UniProtKB-KW"/>
</dbReference>
<evidence type="ECO:0000256" key="9">
    <source>
        <dbReference type="RuleBase" id="RU004391"/>
    </source>
</evidence>
<dbReference type="InterPro" id="IPR014746">
    <property type="entry name" value="Gln_synth/guanido_kin_cat_dom"/>
</dbReference>
<keyword evidence="6 11" id="KW-0067">ATP-binding</keyword>
<dbReference type="EMBL" id="FNCK01000004">
    <property type="protein sequence ID" value="SDG21584.1"/>
    <property type="molecule type" value="Genomic_DNA"/>
</dbReference>
<dbReference type="SUPFAM" id="SSF55931">
    <property type="entry name" value="Glutamine synthetase/guanido kinase"/>
    <property type="match status" value="1"/>
</dbReference>
<dbReference type="EC" id="6.3.2.2" evidence="2 9"/>
<evidence type="ECO:0000256" key="4">
    <source>
        <dbReference type="ARBA" id="ARBA00022684"/>
    </source>
</evidence>
<evidence type="ECO:0000256" key="7">
    <source>
        <dbReference type="ARBA" id="ARBA00048819"/>
    </source>
</evidence>
<protein>
    <recommendedName>
        <fullName evidence="2 9">Glutamate--cysteine ligase</fullName>
        <ecNumber evidence="2 9">6.3.2.2</ecNumber>
    </recommendedName>
</protein>
<evidence type="ECO:0000256" key="3">
    <source>
        <dbReference type="ARBA" id="ARBA00022598"/>
    </source>
</evidence>
<evidence type="ECO:0000313" key="11">
    <source>
        <dbReference type="EMBL" id="SDG21584.1"/>
    </source>
</evidence>
<dbReference type="Gene3D" id="3.30.590.20">
    <property type="match status" value="1"/>
</dbReference>
<evidence type="ECO:0000256" key="1">
    <source>
        <dbReference type="ARBA" id="ARBA00005006"/>
    </source>
</evidence>
<dbReference type="GO" id="GO:0004357">
    <property type="term" value="F:glutamate-cysteine ligase activity"/>
    <property type="evidence" value="ECO:0007669"/>
    <property type="project" value="UniProtKB-EC"/>
</dbReference>
<dbReference type="GO" id="GO:0005829">
    <property type="term" value="C:cytosol"/>
    <property type="evidence" value="ECO:0007669"/>
    <property type="project" value="TreeGrafter"/>
</dbReference>